<evidence type="ECO:0000313" key="2">
    <source>
        <dbReference type="EMBL" id="OSG87118.1"/>
    </source>
</evidence>
<proteinExistence type="predicted"/>
<feature type="signal peptide" evidence="1">
    <location>
        <begin position="1"/>
        <end position="27"/>
    </location>
</feature>
<protein>
    <submittedName>
        <fullName evidence="2">Uncharacterized protein</fullName>
    </submittedName>
</protein>
<dbReference type="Proteomes" id="UP000193377">
    <property type="component" value="Unassembled WGS sequence"/>
</dbReference>
<reference evidence="2 3" key="1">
    <citation type="journal article" date="2016" name="Sci. Rep.">
        <title>Evaluation of genetic diversity among strains of the human gut commensal Bifidobacterium adolescentis.</title>
        <authorList>
            <person name="Duranti S."/>
            <person name="Milani C."/>
            <person name="Lugli G.A."/>
            <person name="Mancabelli L."/>
            <person name="Turroni F."/>
            <person name="Ferrario C."/>
            <person name="Mangifesta M."/>
            <person name="Viappiani A."/>
            <person name="Sanchez B."/>
            <person name="Margolles A."/>
            <person name="van Sinderen D."/>
            <person name="Ventura M."/>
        </authorList>
    </citation>
    <scope>NUCLEOTIDE SEQUENCE [LARGE SCALE GENOMIC DNA]</scope>
    <source>
        <strain evidence="2 3">487B</strain>
    </source>
</reference>
<accession>A0A1X2YY81</accession>
<organism evidence="2 3">
    <name type="scientific">Bifidobacterium adolescentis</name>
    <dbReference type="NCBI Taxonomy" id="1680"/>
    <lineage>
        <taxon>Bacteria</taxon>
        <taxon>Bacillati</taxon>
        <taxon>Actinomycetota</taxon>
        <taxon>Actinomycetes</taxon>
        <taxon>Bifidobacteriales</taxon>
        <taxon>Bifidobacteriaceae</taxon>
        <taxon>Bifidobacterium</taxon>
    </lineage>
</organism>
<feature type="chain" id="PRO_5012755739" evidence="1">
    <location>
        <begin position="28"/>
        <end position="329"/>
    </location>
</feature>
<gene>
    <name evidence="2" type="ORF">B0487_0032</name>
</gene>
<dbReference type="AlphaFoldDB" id="A0A1X2YY81"/>
<dbReference type="EMBL" id="LNKD01000001">
    <property type="protein sequence ID" value="OSG87118.1"/>
    <property type="molecule type" value="Genomic_DNA"/>
</dbReference>
<name>A0A1X2YY81_BIFAD</name>
<evidence type="ECO:0000313" key="3">
    <source>
        <dbReference type="Proteomes" id="UP000193377"/>
    </source>
</evidence>
<sequence>MKSRRVFLFSTIISVCLCTVMTTPAFAVNWWQVGWIVANNVIDRVVNLDGQSSNDQYSTYMVSPSIVFNNGTNGGEFYMRPQVSSRVTSFEMHAHRANPVDFGANIVLALSTTSGKRVINKTVGTNQYVSYTRSSSDGTGTWDARFTEDDSGKNWQCYYRQYYGNGRSLPTIIDVPNTNLIDYLANDGTTFRYNANPDQPRTTKAPTLDIKQLNNQFYDEKSGISVDYLRDYNTGDDIIFEDIIDKIQFNPNENNTSLFFLLDNEYIEWKFNGNITNKYKKKDRINLHFKVITVKQYKGITFESIDFFKDSSNGINKQGPYPCISDYLK</sequence>
<comment type="caution">
    <text evidence="2">The sequence shown here is derived from an EMBL/GenBank/DDBJ whole genome shotgun (WGS) entry which is preliminary data.</text>
</comment>
<evidence type="ECO:0000256" key="1">
    <source>
        <dbReference type="SAM" id="SignalP"/>
    </source>
</evidence>
<keyword evidence="1" id="KW-0732">Signal</keyword>